<sequence length="88" mass="9732">MDLTVNAGQDRFSVQAQKVLQHDDRTDASIFTDSARQPFIVATDAASAARLPDLVPESWRPHMTELIFRAVAYVSRGPATTSSQIDRD</sequence>
<name>A0A9X2SMF7_9PSEU</name>
<reference evidence="1" key="1">
    <citation type="submission" date="2022-06" db="EMBL/GenBank/DDBJ databases">
        <title>Amycolatopsis iheyaensis sp. nov., a new species of the genus Amycolatopsis isolated from soil in Iheya island, Japan.</title>
        <authorList>
            <person name="Ngamcharungchit C."/>
            <person name="Kanto H."/>
            <person name="Take A."/>
            <person name="Intra B."/>
            <person name="Matsumoto A."/>
            <person name="Panbangred W."/>
            <person name="Inahashi Y."/>
        </authorList>
    </citation>
    <scope>NUCLEOTIDE SEQUENCE</scope>
    <source>
        <strain evidence="1">OK19-0408</strain>
    </source>
</reference>
<accession>A0A9X2SMF7</accession>
<evidence type="ECO:0000313" key="2">
    <source>
        <dbReference type="Proteomes" id="UP001144096"/>
    </source>
</evidence>
<organism evidence="1 2">
    <name type="scientific">Amycolatopsis iheyensis</name>
    <dbReference type="NCBI Taxonomy" id="2945988"/>
    <lineage>
        <taxon>Bacteria</taxon>
        <taxon>Bacillati</taxon>
        <taxon>Actinomycetota</taxon>
        <taxon>Actinomycetes</taxon>
        <taxon>Pseudonocardiales</taxon>
        <taxon>Pseudonocardiaceae</taxon>
        <taxon>Amycolatopsis</taxon>
    </lineage>
</organism>
<protein>
    <submittedName>
        <fullName evidence="1">Uncharacterized protein</fullName>
    </submittedName>
</protein>
<gene>
    <name evidence="1" type="ORF">M8542_30320</name>
</gene>
<dbReference type="AlphaFoldDB" id="A0A9X2SMF7"/>
<keyword evidence="2" id="KW-1185">Reference proteome</keyword>
<dbReference type="EMBL" id="JAMXQV010000017">
    <property type="protein sequence ID" value="MCR6487133.1"/>
    <property type="molecule type" value="Genomic_DNA"/>
</dbReference>
<proteinExistence type="predicted"/>
<evidence type="ECO:0000313" key="1">
    <source>
        <dbReference type="EMBL" id="MCR6487133.1"/>
    </source>
</evidence>
<comment type="caution">
    <text evidence="1">The sequence shown here is derived from an EMBL/GenBank/DDBJ whole genome shotgun (WGS) entry which is preliminary data.</text>
</comment>
<dbReference type="RefSeq" id="WP_257923687.1">
    <property type="nucleotide sequence ID" value="NZ_JAMXQV010000017.1"/>
</dbReference>
<dbReference type="Proteomes" id="UP001144096">
    <property type="component" value="Unassembled WGS sequence"/>
</dbReference>